<gene>
    <name evidence="2" type="ORF">CLPUN_02770</name>
</gene>
<evidence type="ECO:0008006" key="4">
    <source>
        <dbReference type="Google" id="ProtNLM"/>
    </source>
</evidence>
<dbReference type="Proteomes" id="UP000190890">
    <property type="component" value="Unassembled WGS sequence"/>
</dbReference>
<dbReference type="RefSeq" id="WP_242954015.1">
    <property type="nucleotide sequence ID" value="NZ_LZZM01000017.1"/>
</dbReference>
<dbReference type="STRING" id="29367.CLPUN_02770"/>
<evidence type="ECO:0000256" key="1">
    <source>
        <dbReference type="SAM" id="Phobius"/>
    </source>
</evidence>
<dbReference type="InterPro" id="IPR025945">
    <property type="entry name" value="DHHW"/>
</dbReference>
<name>A0A1S8TY67_9CLOT</name>
<keyword evidence="1" id="KW-1133">Transmembrane helix</keyword>
<keyword evidence="3" id="KW-1185">Reference proteome</keyword>
<dbReference type="AlphaFoldDB" id="A0A1S8TY67"/>
<keyword evidence="1" id="KW-0812">Transmembrane</keyword>
<proteinExistence type="predicted"/>
<evidence type="ECO:0000313" key="3">
    <source>
        <dbReference type="Proteomes" id="UP000190890"/>
    </source>
</evidence>
<dbReference type="Pfam" id="PF14286">
    <property type="entry name" value="DHHW"/>
    <property type="match status" value="1"/>
</dbReference>
<feature type="transmembrane region" description="Helical" evidence="1">
    <location>
        <begin position="9"/>
        <end position="27"/>
    </location>
</feature>
<accession>A0A1S8TY67</accession>
<comment type="caution">
    <text evidence="2">The sequence shown here is derived from an EMBL/GenBank/DDBJ whole genome shotgun (WGS) entry which is preliminary data.</text>
</comment>
<keyword evidence="1" id="KW-0472">Membrane</keyword>
<organism evidence="2 3">
    <name type="scientific">Clostridium puniceum</name>
    <dbReference type="NCBI Taxonomy" id="29367"/>
    <lineage>
        <taxon>Bacteria</taxon>
        <taxon>Bacillati</taxon>
        <taxon>Bacillota</taxon>
        <taxon>Clostridia</taxon>
        <taxon>Eubacteriales</taxon>
        <taxon>Clostridiaceae</taxon>
        <taxon>Clostridium</taxon>
    </lineage>
</organism>
<protein>
    <recommendedName>
        <fullName evidence="4">DHHW protein</fullName>
    </recommendedName>
</protein>
<dbReference type="EMBL" id="LZZM01000017">
    <property type="protein sequence ID" value="OOM82355.1"/>
    <property type="molecule type" value="Genomic_DNA"/>
</dbReference>
<sequence>MSKKKYNKAIIVMFIGYIGVMIIFNLLTPLKTFSEEENRQLQMMPNFSFEKLKSGEFTKQFEAYIADQFPKRDFFVSVKSESEMLLGKKENNDVYRGKDGYLMQKFFKGDDKDIKDKVEAVNTFFENTDNINRYFMLVPNSIEILKDKLPFDAPVQSELAYINVIKSYLNKDVKFIDVYNELASKKEEDIYYKTDHHWTTDGAYYAYEKFCEDAGIQKKNKNEFDIKTLTNNFYGTSYSKSGFNDIAPDTIKIYDPKDKENYKVKYSESKAEENTVYSMDKLNQKDKYAVFLGGNHPIVKITTGVRNAKKLLVIKDSYANSFVPFLTSAYSEIYMIDLRYYDDSVSKFIKSNKINNILFLYNVITFAEDNSIQLID</sequence>
<evidence type="ECO:0000313" key="2">
    <source>
        <dbReference type="EMBL" id="OOM82355.1"/>
    </source>
</evidence>
<reference evidence="2 3" key="1">
    <citation type="submission" date="2016-05" db="EMBL/GenBank/DDBJ databases">
        <title>Microbial solvent formation.</title>
        <authorList>
            <person name="Poehlein A."/>
            <person name="Montoya Solano J.D."/>
            <person name="Flitsch S."/>
            <person name="Krabben P."/>
            <person name="Duerre P."/>
            <person name="Daniel R."/>
        </authorList>
    </citation>
    <scope>NUCLEOTIDE SEQUENCE [LARGE SCALE GENOMIC DNA]</scope>
    <source>
        <strain evidence="2 3">DSM 2619</strain>
    </source>
</reference>